<keyword evidence="4" id="KW-0630">Potassium</keyword>
<dbReference type="InterPro" id="IPR001093">
    <property type="entry name" value="IMP_DH_GMPRt"/>
</dbReference>
<name>A0A401H8E8_AERPX</name>
<dbReference type="EMBL" id="BDMD01000017">
    <property type="protein sequence ID" value="GBF08684.1"/>
    <property type="molecule type" value="Genomic_DNA"/>
</dbReference>
<evidence type="ECO:0000256" key="2">
    <source>
        <dbReference type="PIRSR" id="PIRSR000130-1"/>
    </source>
</evidence>
<feature type="binding site" description="in other chain" evidence="4">
    <location>
        <position position="271"/>
    </location>
    <ligand>
        <name>K(+)</name>
        <dbReference type="ChEBI" id="CHEBI:29103"/>
        <note>ligand shared between two tetrameric partners</note>
    </ligand>
</feature>
<evidence type="ECO:0000313" key="7">
    <source>
        <dbReference type="Proteomes" id="UP000291213"/>
    </source>
</evidence>
<dbReference type="Gene3D" id="3.20.20.70">
    <property type="entry name" value="Aldolase class I"/>
    <property type="match status" value="2"/>
</dbReference>
<comment type="similarity">
    <text evidence="1">Belongs to the IMPDH/GMPR family.</text>
</comment>
<dbReference type="PANTHER" id="PTHR11911">
    <property type="entry name" value="INOSINE-5-MONOPHOSPHATE DEHYDROGENASE RELATED"/>
    <property type="match status" value="1"/>
</dbReference>
<dbReference type="CDD" id="cd00381">
    <property type="entry name" value="IMPDH"/>
    <property type="match status" value="1"/>
</dbReference>
<feature type="domain" description="IMP dehydrogenase/GMP reductase" evidence="5">
    <location>
        <begin position="25"/>
        <end position="439"/>
    </location>
</feature>
<reference evidence="6 7" key="1">
    <citation type="submission" date="2017-02" db="EMBL/GenBank/DDBJ databases">
        <title>isolation and characterization of a novel temperate virus Aeropyrum globular virus 1 infecting hyperthermophilic archaeon Aeropyrum.</title>
        <authorList>
            <person name="Yumiya M."/>
            <person name="Yoshida T."/>
            <person name="Sako Y."/>
        </authorList>
    </citation>
    <scope>NUCLEOTIDE SEQUENCE [LARGE SCALE GENOMIC DNA]</scope>
    <source>
        <strain evidence="6 7">YK1-12-2013</strain>
    </source>
</reference>
<sequence length="444" mass="47245">MPGVPYRVDSVLAGNSGRTIDTLLLTFDDVAILPGLSTVEPHDVELSSRVSRSIFVSIPLVSSPMDTVTEWRMAAALARLGAVGVIHRNMPREEQARHVSMVKNVSPSPWSEVPRIRLPDGLDNYSLILEELDAGAAVVFGDDGIKGYLVLERHDAQLWLEKARYLSLYLTRIRPFPTIDGEGRLVVGAAVSPFDLDRARLLEKSGADFLVIDVAHLHNRNALSSLSRLVKEVSIDVVAGNLGTREGVLDTLARAEEVAGLRMGISSGSICSTGEVAGAAVPTLTAVMNAASALEELGLAGRIPIIADGGVRNAGDAAKAIIAGASAVMGGRLFAGADESPGPRIRVGDKLYKPYRGMASRGAMERRFAVDRYSRQAKAVEEGVEGLVPYTGPVVKTLYELAEGLKAALGYAGAQDVTSAWKAKLARVTPTGSREIRPHDILLG</sequence>
<dbReference type="SMART" id="SM01240">
    <property type="entry name" value="IMPDH"/>
    <property type="match status" value="1"/>
</dbReference>
<evidence type="ECO:0000256" key="4">
    <source>
        <dbReference type="PIRSR" id="PIRSR000130-4"/>
    </source>
</evidence>
<feature type="binding site" evidence="3">
    <location>
        <begin position="213"/>
        <end position="215"/>
    </location>
    <ligand>
        <name>NAD(+)</name>
        <dbReference type="ChEBI" id="CHEBI:57540"/>
    </ligand>
</feature>
<gene>
    <name evidence="6" type="ORF">apy_04090</name>
</gene>
<feature type="active site" description="Proton acceptor" evidence="2">
    <location>
        <position position="372"/>
    </location>
</feature>
<feature type="binding site" description="in other chain" evidence="4">
    <location>
        <position position="268"/>
    </location>
    <ligand>
        <name>K(+)</name>
        <dbReference type="ChEBI" id="CHEBI:29103"/>
        <note>ligand shared between two tetrameric partners</note>
    </ligand>
</feature>
<comment type="caution">
    <text evidence="6">The sequence shown here is derived from an EMBL/GenBank/DDBJ whole genome shotgun (WGS) entry which is preliminary data.</text>
</comment>
<dbReference type="Pfam" id="PF00478">
    <property type="entry name" value="IMPDH"/>
    <property type="match status" value="1"/>
</dbReference>
<keyword evidence="3" id="KW-0520">NAD</keyword>
<organism evidence="6 7">
    <name type="scientific">Aeropyrum pernix</name>
    <dbReference type="NCBI Taxonomy" id="56636"/>
    <lineage>
        <taxon>Archaea</taxon>
        <taxon>Thermoproteota</taxon>
        <taxon>Thermoprotei</taxon>
        <taxon>Desulfurococcales</taxon>
        <taxon>Desulfurococcaceae</taxon>
        <taxon>Aeropyrum</taxon>
    </lineage>
</organism>
<dbReference type="PIRSF" id="PIRSF000130">
    <property type="entry name" value="IMPDH"/>
    <property type="match status" value="1"/>
</dbReference>
<dbReference type="GO" id="GO:0006183">
    <property type="term" value="P:GTP biosynthetic process"/>
    <property type="evidence" value="ECO:0007669"/>
    <property type="project" value="TreeGrafter"/>
</dbReference>
<evidence type="ECO:0000256" key="1">
    <source>
        <dbReference type="ARBA" id="ARBA00005502"/>
    </source>
</evidence>
<proteinExistence type="inferred from homology"/>
<feature type="active site" description="Thioimidate intermediate" evidence="2">
    <location>
        <position position="271"/>
    </location>
</feature>
<dbReference type="Proteomes" id="UP000291213">
    <property type="component" value="Unassembled WGS sequence"/>
</dbReference>
<dbReference type="AlphaFoldDB" id="A0A401H8E8"/>
<accession>A0A401H8E8</accession>
<dbReference type="InterPro" id="IPR005990">
    <property type="entry name" value="IMP_DH"/>
</dbReference>
<dbReference type="GO" id="GO:0003938">
    <property type="term" value="F:IMP dehydrogenase activity"/>
    <property type="evidence" value="ECO:0007669"/>
    <property type="project" value="InterPro"/>
</dbReference>
<evidence type="ECO:0000313" key="6">
    <source>
        <dbReference type="EMBL" id="GBF08684.1"/>
    </source>
</evidence>
<dbReference type="SUPFAM" id="SSF51412">
    <property type="entry name" value="Inosine monophosphate dehydrogenase (IMPDH)"/>
    <property type="match status" value="1"/>
</dbReference>
<dbReference type="PANTHER" id="PTHR11911:SF111">
    <property type="entry name" value="INOSINE-5'-MONOPHOSPHATE DEHYDROGENASE"/>
    <property type="match status" value="1"/>
</dbReference>
<dbReference type="InterPro" id="IPR013785">
    <property type="entry name" value="Aldolase_TIM"/>
</dbReference>
<protein>
    <submittedName>
        <fullName evidence="6">Inosine-5'-monophosphate dehydrogenase</fullName>
    </submittedName>
</protein>
<evidence type="ECO:0000256" key="3">
    <source>
        <dbReference type="PIRSR" id="PIRSR000130-3"/>
    </source>
</evidence>
<evidence type="ECO:0000259" key="5">
    <source>
        <dbReference type="Pfam" id="PF00478"/>
    </source>
</evidence>